<evidence type="ECO:0000256" key="1">
    <source>
        <dbReference type="SAM" id="SignalP"/>
    </source>
</evidence>
<evidence type="ECO:0000313" key="2">
    <source>
        <dbReference type="EMBL" id="HJC72521.1"/>
    </source>
</evidence>
<dbReference type="EMBL" id="DWWA01000034">
    <property type="protein sequence ID" value="HJC72521.1"/>
    <property type="molecule type" value="Genomic_DNA"/>
</dbReference>
<dbReference type="SUPFAM" id="SSF49373">
    <property type="entry name" value="Invasin/intimin cell-adhesion fragments"/>
    <property type="match status" value="1"/>
</dbReference>
<dbReference type="Gene3D" id="2.60.40.1080">
    <property type="match status" value="1"/>
</dbReference>
<accession>A0A9D2TKL0</accession>
<gene>
    <name evidence="2" type="ORF">H9698_06975</name>
</gene>
<feature type="chain" id="PRO_5039679988" description="BIG2 domain-containing protein" evidence="1">
    <location>
        <begin position="24"/>
        <end position="122"/>
    </location>
</feature>
<evidence type="ECO:0000313" key="3">
    <source>
        <dbReference type="Proteomes" id="UP000823918"/>
    </source>
</evidence>
<dbReference type="PROSITE" id="PS51257">
    <property type="entry name" value="PROKAR_LIPOPROTEIN"/>
    <property type="match status" value="1"/>
</dbReference>
<name>A0A9D2TKL0_9FIRM</name>
<dbReference type="AlphaFoldDB" id="A0A9D2TKL0"/>
<organism evidence="2 3">
    <name type="scientific">Candidatus Ruthenibacterium merdavium</name>
    <dbReference type="NCBI Taxonomy" id="2838752"/>
    <lineage>
        <taxon>Bacteria</taxon>
        <taxon>Bacillati</taxon>
        <taxon>Bacillota</taxon>
        <taxon>Clostridia</taxon>
        <taxon>Eubacteriales</taxon>
        <taxon>Oscillospiraceae</taxon>
        <taxon>Ruthenibacterium</taxon>
    </lineage>
</organism>
<dbReference type="InterPro" id="IPR008964">
    <property type="entry name" value="Invasin/intimin_cell_adhesion"/>
</dbReference>
<protein>
    <recommendedName>
        <fullName evidence="4">BIG2 domain-containing protein</fullName>
    </recommendedName>
</protein>
<evidence type="ECO:0008006" key="4">
    <source>
        <dbReference type="Google" id="ProtNLM"/>
    </source>
</evidence>
<feature type="non-terminal residue" evidence="2">
    <location>
        <position position="122"/>
    </location>
</feature>
<comment type="caution">
    <text evidence="2">The sequence shown here is derived from an EMBL/GenBank/DDBJ whole genome shotgun (WGS) entry which is preliminary data.</text>
</comment>
<reference evidence="2" key="1">
    <citation type="journal article" date="2021" name="PeerJ">
        <title>Extensive microbial diversity within the chicken gut microbiome revealed by metagenomics and culture.</title>
        <authorList>
            <person name="Gilroy R."/>
            <person name="Ravi A."/>
            <person name="Getino M."/>
            <person name="Pursley I."/>
            <person name="Horton D.L."/>
            <person name="Alikhan N.F."/>
            <person name="Baker D."/>
            <person name="Gharbi K."/>
            <person name="Hall N."/>
            <person name="Watson M."/>
            <person name="Adriaenssens E.M."/>
            <person name="Foster-Nyarko E."/>
            <person name="Jarju S."/>
            <person name="Secka A."/>
            <person name="Antonio M."/>
            <person name="Oren A."/>
            <person name="Chaudhuri R.R."/>
            <person name="La Ragione R."/>
            <person name="Hildebrand F."/>
            <person name="Pallen M.J."/>
        </authorList>
    </citation>
    <scope>NUCLEOTIDE SEQUENCE</scope>
    <source>
        <strain evidence="2">5933</strain>
    </source>
</reference>
<reference evidence="2" key="2">
    <citation type="submission" date="2021-04" db="EMBL/GenBank/DDBJ databases">
        <authorList>
            <person name="Gilroy R."/>
        </authorList>
    </citation>
    <scope>NUCLEOTIDE SEQUENCE</scope>
    <source>
        <strain evidence="2">5933</strain>
    </source>
</reference>
<dbReference type="Proteomes" id="UP000823918">
    <property type="component" value="Unassembled WGS sequence"/>
</dbReference>
<feature type="signal peptide" evidence="1">
    <location>
        <begin position="1"/>
        <end position="23"/>
    </location>
</feature>
<sequence>MKKWKIAAVGIAMAVMLTGCGGATVNGLTLPASLEIAAGESQSMELGYVFSAQELDDAAEQKAIEAAGITWTASGDAVSIGADGMLEAKESGKATVTAKTKDGKEAKCEVTVLPLIEEIGLP</sequence>
<keyword evidence="1" id="KW-0732">Signal</keyword>
<proteinExistence type="predicted"/>